<feature type="domain" description="C2H2-type" evidence="2">
    <location>
        <begin position="186"/>
        <end position="210"/>
    </location>
</feature>
<dbReference type="Proteomes" id="UP001314263">
    <property type="component" value="Unassembled WGS sequence"/>
</dbReference>
<feature type="region of interest" description="Disordered" evidence="1">
    <location>
        <begin position="807"/>
        <end position="905"/>
    </location>
</feature>
<evidence type="ECO:0000259" key="2">
    <source>
        <dbReference type="SMART" id="SM00355"/>
    </source>
</evidence>
<feature type="domain" description="U1-type" evidence="3">
    <location>
        <begin position="661"/>
        <end position="695"/>
    </location>
</feature>
<feature type="domain" description="U1-type" evidence="3">
    <location>
        <begin position="702"/>
        <end position="736"/>
    </location>
</feature>
<dbReference type="Gene3D" id="3.30.160.60">
    <property type="entry name" value="Classic Zinc Finger"/>
    <property type="match status" value="5"/>
</dbReference>
<dbReference type="InterPro" id="IPR036236">
    <property type="entry name" value="Znf_C2H2_sf"/>
</dbReference>
<dbReference type="GO" id="GO:0008270">
    <property type="term" value="F:zinc ion binding"/>
    <property type="evidence" value="ECO:0007669"/>
    <property type="project" value="InterPro"/>
</dbReference>
<feature type="region of interest" description="Disordered" evidence="1">
    <location>
        <begin position="403"/>
        <end position="427"/>
    </location>
</feature>
<reference evidence="4 5" key="1">
    <citation type="submission" date="2023-10" db="EMBL/GenBank/DDBJ databases">
        <authorList>
            <person name="Maclean D."/>
            <person name="Macfadyen A."/>
        </authorList>
    </citation>
    <scope>NUCLEOTIDE SEQUENCE [LARGE SCALE GENOMIC DNA]</scope>
</reference>
<evidence type="ECO:0000313" key="5">
    <source>
        <dbReference type="Proteomes" id="UP001314263"/>
    </source>
</evidence>
<keyword evidence="5" id="KW-1185">Reference proteome</keyword>
<feature type="compositionally biased region" description="Low complexity" evidence="1">
    <location>
        <begin position="762"/>
        <end position="787"/>
    </location>
</feature>
<feature type="compositionally biased region" description="Polar residues" evidence="1">
    <location>
        <begin position="641"/>
        <end position="655"/>
    </location>
</feature>
<dbReference type="InterPro" id="IPR013087">
    <property type="entry name" value="Znf_C2H2_type"/>
</dbReference>
<dbReference type="InterPro" id="IPR003604">
    <property type="entry name" value="Matrin/U1-like-C_Znf_C2H2"/>
</dbReference>
<feature type="region of interest" description="Disordered" evidence="1">
    <location>
        <begin position="1"/>
        <end position="165"/>
    </location>
</feature>
<feature type="compositionally biased region" description="Basic and acidic residues" evidence="1">
    <location>
        <begin position="43"/>
        <end position="57"/>
    </location>
</feature>
<feature type="compositionally biased region" description="Low complexity" evidence="1">
    <location>
        <begin position="61"/>
        <end position="73"/>
    </location>
</feature>
<feature type="domain" description="C2H2-type" evidence="2">
    <location>
        <begin position="283"/>
        <end position="307"/>
    </location>
</feature>
<dbReference type="SUPFAM" id="SSF57667">
    <property type="entry name" value="beta-beta-alpha zinc fingers"/>
    <property type="match status" value="7"/>
</dbReference>
<feature type="domain" description="U1-type" evidence="3">
    <location>
        <begin position="280"/>
        <end position="314"/>
    </location>
</feature>
<protein>
    <recommendedName>
        <fullName evidence="6">C2H2-type domain-containing protein</fullName>
    </recommendedName>
</protein>
<name>A0AAV1I9J1_9CHLO</name>
<proteinExistence type="predicted"/>
<feature type="compositionally biased region" description="Acidic residues" evidence="1">
    <location>
        <begin position="602"/>
        <end position="619"/>
    </location>
</feature>
<dbReference type="Pfam" id="PF12874">
    <property type="entry name" value="zf-met"/>
    <property type="match status" value="5"/>
</dbReference>
<dbReference type="GO" id="GO:0003676">
    <property type="term" value="F:nucleic acid binding"/>
    <property type="evidence" value="ECO:0007669"/>
    <property type="project" value="InterPro"/>
</dbReference>
<dbReference type="SMART" id="SM00451">
    <property type="entry name" value="ZnF_U1"/>
    <property type="match status" value="7"/>
</dbReference>
<dbReference type="PANTHER" id="PTHR47487:SF8">
    <property type="entry name" value="OS08G0270900 PROTEIN"/>
    <property type="match status" value="1"/>
</dbReference>
<feature type="compositionally biased region" description="Low complexity" evidence="1">
    <location>
        <begin position="839"/>
        <end position="850"/>
    </location>
</feature>
<evidence type="ECO:0000256" key="1">
    <source>
        <dbReference type="SAM" id="MobiDB-lite"/>
    </source>
</evidence>
<feature type="region of interest" description="Disordered" evidence="1">
    <location>
        <begin position="444"/>
        <end position="469"/>
    </location>
</feature>
<feature type="domain" description="C2H2-type" evidence="2">
    <location>
        <begin position="231"/>
        <end position="255"/>
    </location>
</feature>
<feature type="domain" description="U1-type" evidence="3">
    <location>
        <begin position="978"/>
        <end position="1012"/>
    </location>
</feature>
<feature type="domain" description="U1-type" evidence="3">
    <location>
        <begin position="474"/>
        <end position="508"/>
    </location>
</feature>
<feature type="region of interest" description="Disordered" evidence="1">
    <location>
        <begin position="570"/>
        <end position="661"/>
    </location>
</feature>
<comment type="caution">
    <text evidence="4">The sequence shown here is derived from an EMBL/GenBank/DDBJ whole genome shotgun (WGS) entry which is preliminary data.</text>
</comment>
<feature type="region of interest" description="Disordered" evidence="1">
    <location>
        <begin position="759"/>
        <end position="791"/>
    </location>
</feature>
<evidence type="ECO:0000313" key="4">
    <source>
        <dbReference type="EMBL" id="CAK0783175.1"/>
    </source>
</evidence>
<dbReference type="EMBL" id="CAUYUE010000008">
    <property type="protein sequence ID" value="CAK0783175.1"/>
    <property type="molecule type" value="Genomic_DNA"/>
</dbReference>
<dbReference type="SMART" id="SM00355">
    <property type="entry name" value="ZnF_C2H2"/>
    <property type="match status" value="7"/>
</dbReference>
<dbReference type="AlphaFoldDB" id="A0AAV1I9J1"/>
<feature type="domain" description="C2H2-type" evidence="2">
    <location>
        <begin position="664"/>
        <end position="688"/>
    </location>
</feature>
<feature type="domain" description="C2H2-type" evidence="2">
    <location>
        <begin position="477"/>
        <end position="501"/>
    </location>
</feature>
<feature type="compositionally biased region" description="Polar residues" evidence="1">
    <location>
        <begin position="141"/>
        <end position="161"/>
    </location>
</feature>
<feature type="domain" description="C2H2-type" evidence="2">
    <location>
        <begin position="981"/>
        <end position="1005"/>
    </location>
</feature>
<feature type="compositionally biased region" description="Acidic residues" evidence="1">
    <location>
        <begin position="354"/>
        <end position="368"/>
    </location>
</feature>
<evidence type="ECO:0008006" key="6">
    <source>
        <dbReference type="Google" id="ProtNLM"/>
    </source>
</evidence>
<feature type="region of interest" description="Disordered" evidence="1">
    <location>
        <begin position="352"/>
        <end position="384"/>
    </location>
</feature>
<accession>A0AAV1I9J1</accession>
<feature type="compositionally biased region" description="Low complexity" evidence="1">
    <location>
        <begin position="809"/>
        <end position="824"/>
    </location>
</feature>
<gene>
    <name evidence="4" type="ORF">CVIRNUC_006374</name>
</gene>
<feature type="domain" description="U1-type" evidence="3">
    <location>
        <begin position="228"/>
        <end position="262"/>
    </location>
</feature>
<sequence>MQQIRQQEGMKAGAEKEHCVDGKSAVQIKAAAGSIASSQESCPRTHDKADEEARVYQDPKTASTEAPSTAAASQLSRQPARVPASDVRTDSRETQEVSQRSAPATVSVQVPASGQAEPDIKRRPSSPDSMDSMHILKPLTPAQSSEHSPGSSTADTRSRQPSLEADRGACAGVAARPAQDRAAAPLSCNVCNISTTSQELLQQHLQGRRHQKVLARHDSASEADTRPMPEFPCDVCNVVAASEGDLAAHLDGKRHRKHLQMAEVLAESAGAEGAPGSEAPAGLHCQLCDVTAPTHTHKELHLIGQKHQRREKQAQHLDNSEELSHSAVAAVLSDGEEAGAAAGAADCGQLAAGEAEEEGTMEGSEQDSSEPATEASLAEADEVGQSYEEVEFHCGVPSAFADPGAFEGADDADAAPDGDRLTDLPKLPLQPRASLRVVRFSQSFDEEEGAGEEQLQRAGSKPPLAPSGGSVSLAAQHFCPVCGIIATSQDNLEDHMRGRRHARRLQYIRNMPESERTPFMERVASGDWHVLARRDSGGSAGSNGDALSLLRFGSITLPSSMDLRQYLEQMQEVGESTPKAGAASPSSTFARRPSAAMSELEPLAEVEGEGEGGASEDPDAPQKEAARRGLGGEERSHEDSASGTSTPEYSASEAGSDSAPRERHECAICGITTTSAAHLEAHLRGRKHKRRADVVGVRVQRPSSHYCKICDITTTSAQHMAMHVAGKAHCRRLATGHLPAAAQGVSLDADPVIESGAKEAAKGPAAGRPGQPGNVGPAHSAAPAAPHRGLNAPVNRLAAPRRSAEGYLQQGHPGQHAAGGAPQGSFMHGYLPWQGQGFQRRPSPQPAAQPFWQEGNGPAQRQAYYEHQQQMPAAPGHHAGAGYPAGQGWQQWSQMRPQAAHPGVLQRGQAVPGQAMYPMQQAYPSGMAVPQYGYLPQHAMYQQPPGAYPGNGSAYALARGNYHQQLQQQQQPPPPQTQPDYNCQACGTTAPDLDSYRQHVRAKQHMKRVQSRHSTHV</sequence>
<feature type="compositionally biased region" description="Low complexity" evidence="1">
    <location>
        <begin position="872"/>
        <end position="888"/>
    </location>
</feature>
<feature type="compositionally biased region" description="Polar residues" evidence="1">
    <location>
        <begin position="96"/>
        <end position="112"/>
    </location>
</feature>
<feature type="domain" description="C2H2-type" evidence="2">
    <location>
        <begin position="705"/>
        <end position="729"/>
    </location>
</feature>
<feature type="compositionally biased region" description="Basic and acidic residues" evidence="1">
    <location>
        <begin position="620"/>
        <end position="640"/>
    </location>
</feature>
<evidence type="ECO:0000259" key="3">
    <source>
        <dbReference type="SMART" id="SM00451"/>
    </source>
</evidence>
<organism evidence="4 5">
    <name type="scientific">Coccomyxa viridis</name>
    <dbReference type="NCBI Taxonomy" id="1274662"/>
    <lineage>
        <taxon>Eukaryota</taxon>
        <taxon>Viridiplantae</taxon>
        <taxon>Chlorophyta</taxon>
        <taxon>core chlorophytes</taxon>
        <taxon>Trebouxiophyceae</taxon>
        <taxon>Trebouxiophyceae incertae sedis</taxon>
        <taxon>Coccomyxaceae</taxon>
        <taxon>Coccomyxa</taxon>
    </lineage>
</organism>
<feature type="region of interest" description="Disordered" evidence="1">
    <location>
        <begin position="962"/>
        <end position="986"/>
    </location>
</feature>
<feature type="domain" description="U1-type" evidence="3">
    <location>
        <begin position="183"/>
        <end position="217"/>
    </location>
</feature>
<dbReference type="PANTHER" id="PTHR47487">
    <property type="entry name" value="OS06G0651300 PROTEIN-RELATED"/>
    <property type="match status" value="1"/>
</dbReference>